<keyword evidence="5 6" id="KW-0539">Nucleus</keyword>
<evidence type="ECO:0000256" key="2">
    <source>
        <dbReference type="ARBA" id="ARBA00023015"/>
    </source>
</evidence>
<comment type="subcellular location">
    <subcellularLocation>
        <location evidence="1 6">Nucleus</location>
    </subcellularLocation>
</comment>
<organism evidence="9 10">
    <name type="scientific">Orchesella dallaii</name>
    <dbReference type="NCBI Taxonomy" id="48710"/>
    <lineage>
        <taxon>Eukaryota</taxon>
        <taxon>Metazoa</taxon>
        <taxon>Ecdysozoa</taxon>
        <taxon>Arthropoda</taxon>
        <taxon>Hexapoda</taxon>
        <taxon>Collembola</taxon>
        <taxon>Entomobryomorpha</taxon>
        <taxon>Entomobryoidea</taxon>
        <taxon>Orchesellidae</taxon>
        <taxon>Orchesellinae</taxon>
        <taxon>Orchesella</taxon>
    </lineage>
</organism>
<feature type="compositionally biased region" description="Low complexity" evidence="7">
    <location>
        <begin position="581"/>
        <end position="656"/>
    </location>
</feature>
<dbReference type="CDD" id="cd20193">
    <property type="entry name" value="T-box_TBX20-like"/>
    <property type="match status" value="1"/>
</dbReference>
<evidence type="ECO:0000313" key="10">
    <source>
        <dbReference type="Proteomes" id="UP001642540"/>
    </source>
</evidence>
<feature type="domain" description="T-box" evidence="8">
    <location>
        <begin position="242"/>
        <end position="429"/>
    </location>
</feature>
<dbReference type="Pfam" id="PF00907">
    <property type="entry name" value="T-box"/>
    <property type="match status" value="1"/>
</dbReference>
<keyword evidence="10" id="KW-1185">Reference proteome</keyword>
<dbReference type="PROSITE" id="PS01283">
    <property type="entry name" value="TBOX_1"/>
    <property type="match status" value="1"/>
</dbReference>
<dbReference type="SMART" id="SM00425">
    <property type="entry name" value="TBOX"/>
    <property type="match status" value="1"/>
</dbReference>
<feature type="region of interest" description="Disordered" evidence="7">
    <location>
        <begin position="577"/>
        <end position="679"/>
    </location>
</feature>
<comment type="caution">
    <text evidence="9">The sequence shown here is derived from an EMBL/GenBank/DDBJ whole genome shotgun (WGS) entry which is preliminary data.</text>
</comment>
<dbReference type="SUPFAM" id="SSF49417">
    <property type="entry name" value="p53-like transcription factors"/>
    <property type="match status" value="1"/>
</dbReference>
<keyword evidence="3 6" id="KW-0238">DNA-binding</keyword>
<dbReference type="InterPro" id="IPR008967">
    <property type="entry name" value="p53-like_TF_DNA-bd_sf"/>
</dbReference>
<protein>
    <recommendedName>
        <fullName evidence="8">T-box domain-containing protein</fullName>
    </recommendedName>
</protein>
<evidence type="ECO:0000256" key="1">
    <source>
        <dbReference type="ARBA" id="ARBA00004123"/>
    </source>
</evidence>
<evidence type="ECO:0000256" key="7">
    <source>
        <dbReference type="SAM" id="MobiDB-lite"/>
    </source>
</evidence>
<keyword evidence="4" id="KW-0804">Transcription</keyword>
<evidence type="ECO:0000259" key="8">
    <source>
        <dbReference type="PROSITE" id="PS50252"/>
    </source>
</evidence>
<dbReference type="PANTHER" id="PTHR11267">
    <property type="entry name" value="T-BOX PROTEIN-RELATED"/>
    <property type="match status" value="1"/>
</dbReference>
<dbReference type="Proteomes" id="UP001642540">
    <property type="component" value="Unassembled WGS sequence"/>
</dbReference>
<sequence>MLPAAMDDTPVIASTKPRSTDFSIAAIMSKEISKTQSISPSFPTDGPRKPTEKQSPSRLESHHNLHHIHNLNNNYSPTSINKYGNPSGPLNNSRSSNCGESNRSEEVDDFSESDCEKDIDICCDDDNKVTSSSAETPVSVKEEFDDDCCEEERDSICSPGADRISPGILSSPDPTSNHDLDEPSHHHKSNNNNNTNSNQQGSKHSGNERSSSGKKSSKTPKVKVEMKGRCNCDELLLVNCHLETKDLWDKFHDLGTEMIITKTGRRMFPTVRVSFTGLTPDQRYGVLLDIVPVDNKRYRYAYHRSSWLVAGKADPPAPARLYIHPDSPFTGEQLRKQVVSFEKVKLTNNEQDKHGQIVLNSMHRYQPRVHLIKWREGIVPTTTNIDLDSEKFRTYIFPETVFTAVTAYQNQLITKLKIDSNPFAKGFRDSSRLTDFDRDPVESMMPLEHHFLRTAAAGPLRLFSELDMDNNNLMNSIEKVRMLQQQWGARAAAAIAGGYPGGPPGPNSPGGGGHGEHPSASSLHHLLAAANSAAAAAAASVPSLPQLYTLNPTRGSPSPLPLPAHLWSQWTALSQLPPGMLGQHHPQHLQQGPPQQQQQQQQHHPASLGSPISAASSMSSNNGGSGGSSARSPINLRYSPYPSPASTKAASTSPNAGSMPSNMMNDSIGVSMGMGGNRS</sequence>
<dbReference type="InterPro" id="IPR036960">
    <property type="entry name" value="T-box_sf"/>
</dbReference>
<reference evidence="9 10" key="1">
    <citation type="submission" date="2024-08" db="EMBL/GenBank/DDBJ databases">
        <authorList>
            <person name="Cucini C."/>
            <person name="Frati F."/>
        </authorList>
    </citation>
    <scope>NUCLEOTIDE SEQUENCE [LARGE SCALE GENOMIC DNA]</scope>
</reference>
<evidence type="ECO:0000256" key="4">
    <source>
        <dbReference type="ARBA" id="ARBA00023163"/>
    </source>
</evidence>
<evidence type="ECO:0000256" key="6">
    <source>
        <dbReference type="PROSITE-ProRule" id="PRU00201"/>
    </source>
</evidence>
<feature type="region of interest" description="Disordered" evidence="7">
    <location>
        <begin position="1"/>
        <end position="20"/>
    </location>
</feature>
<dbReference type="PRINTS" id="PR00937">
    <property type="entry name" value="TBOX"/>
</dbReference>
<feature type="region of interest" description="Disordered" evidence="7">
    <location>
        <begin position="498"/>
        <end position="520"/>
    </location>
</feature>
<dbReference type="InterPro" id="IPR046360">
    <property type="entry name" value="T-box_DNA-bd"/>
</dbReference>
<dbReference type="PANTHER" id="PTHR11267:SF190">
    <property type="entry name" value="T-BOX TRANSCRIPTION FACTOR TBX20"/>
    <property type="match status" value="1"/>
</dbReference>
<accession>A0ABP1QFR4</accession>
<dbReference type="EMBL" id="CAXLJM020000028">
    <property type="protein sequence ID" value="CAL8097498.1"/>
    <property type="molecule type" value="Genomic_DNA"/>
</dbReference>
<keyword evidence="2" id="KW-0805">Transcription regulation</keyword>
<dbReference type="PROSITE" id="PS50252">
    <property type="entry name" value="TBOX_3"/>
    <property type="match status" value="1"/>
</dbReference>
<evidence type="ECO:0000313" key="9">
    <source>
        <dbReference type="EMBL" id="CAL8097498.1"/>
    </source>
</evidence>
<dbReference type="Gene3D" id="2.60.40.820">
    <property type="entry name" value="Transcription factor, T-box"/>
    <property type="match status" value="1"/>
</dbReference>
<comment type="caution">
    <text evidence="6">Lacks conserved residue(s) required for the propagation of feature annotation.</text>
</comment>
<gene>
    <name evidence="9" type="ORF">ODALV1_LOCUS9659</name>
</gene>
<feature type="region of interest" description="Disordered" evidence="7">
    <location>
        <begin position="126"/>
        <end position="145"/>
    </location>
</feature>
<evidence type="ECO:0000256" key="5">
    <source>
        <dbReference type="ARBA" id="ARBA00023242"/>
    </source>
</evidence>
<proteinExistence type="predicted"/>
<feature type="region of interest" description="Disordered" evidence="7">
    <location>
        <begin position="33"/>
        <end position="113"/>
    </location>
</feature>
<evidence type="ECO:0000256" key="3">
    <source>
        <dbReference type="ARBA" id="ARBA00023125"/>
    </source>
</evidence>
<feature type="region of interest" description="Disordered" evidence="7">
    <location>
        <begin position="152"/>
        <end position="223"/>
    </location>
</feature>
<feature type="compositionally biased region" description="Polar residues" evidence="7">
    <location>
        <begin position="75"/>
        <end position="101"/>
    </location>
</feature>
<name>A0ABP1QFR4_9HEXA</name>
<dbReference type="InterPro" id="IPR001699">
    <property type="entry name" value="TF_T-box"/>
</dbReference>
<dbReference type="InterPro" id="IPR018186">
    <property type="entry name" value="TF_T-box_CS"/>
</dbReference>